<evidence type="ECO:0000256" key="1">
    <source>
        <dbReference type="SAM" id="MobiDB-lite"/>
    </source>
</evidence>
<accession>A0A554LKV9</accession>
<gene>
    <name evidence="3" type="ORF">CEN89_45</name>
</gene>
<feature type="domain" description="TraC-like" evidence="2">
    <location>
        <begin position="24"/>
        <end position="82"/>
    </location>
</feature>
<dbReference type="AlphaFoldDB" id="A0A554LKV9"/>
<name>A0A554LKV9_9BACT</name>
<comment type="caution">
    <text evidence="3">The sequence shown here is derived from an EMBL/GenBank/DDBJ whole genome shotgun (WGS) entry which is preliminary data.</text>
</comment>
<protein>
    <recommendedName>
        <fullName evidence="2">TraC-like domain-containing protein</fullName>
    </recommendedName>
</protein>
<evidence type="ECO:0000259" key="2">
    <source>
        <dbReference type="Pfam" id="PF26593"/>
    </source>
</evidence>
<proteinExistence type="predicted"/>
<dbReference type="Pfam" id="PF26593">
    <property type="entry name" value="TraC-like"/>
    <property type="match status" value="1"/>
</dbReference>
<sequence>MPTTASTQQSVPIAQIRKSVAILKSGGIRAILRITPVNFALKSQQDQEVLVGQYQNFLNSLDFPVQLLVQSRKIDVYPYLKGLADFSQNISSDLLRIQIIDYINFVQKLTELANVMEKIFFCVVPYEPNPTENPSFLKKIFSSRPKISINKTQFDKYQSELEQRVKVIASGLEAMGLEVKRLDTQEIIEELYNIYNPGEAHEERLGKMAKIDAPIIHSKMKKPAPNTLSKPVSNLAHKLNPPSSQLTTVNQPTAEKPSQPQPAEKSQLQKPSATIDSQPAIASPQSPIQPATETKPTNETIPQTADIPSSEPAQIAPDQKTIDPQVALDAEAILKNLQ</sequence>
<evidence type="ECO:0000313" key="4">
    <source>
        <dbReference type="Proteomes" id="UP000315689"/>
    </source>
</evidence>
<dbReference type="EMBL" id="VMGK01000001">
    <property type="protein sequence ID" value="TSC93508.1"/>
    <property type="molecule type" value="Genomic_DNA"/>
</dbReference>
<dbReference type="InterPro" id="IPR058596">
    <property type="entry name" value="TraC-like_dom"/>
</dbReference>
<reference evidence="3 4" key="1">
    <citation type="submission" date="2017-07" db="EMBL/GenBank/DDBJ databases">
        <title>Mechanisms for carbon and nitrogen cycling indicate functional differentiation within the Candidate Phyla Radiation.</title>
        <authorList>
            <person name="Danczak R.E."/>
            <person name="Johnston M.D."/>
            <person name="Kenah C."/>
            <person name="Slattery M."/>
            <person name="Wrighton K.C."/>
            <person name="Wilkins M.J."/>
        </authorList>
    </citation>
    <scope>NUCLEOTIDE SEQUENCE [LARGE SCALE GENOMIC DNA]</scope>
    <source>
        <strain evidence="3">Licking1014_7</strain>
    </source>
</reference>
<feature type="compositionally biased region" description="Polar residues" evidence="1">
    <location>
        <begin position="241"/>
        <end position="258"/>
    </location>
</feature>
<feature type="region of interest" description="Disordered" evidence="1">
    <location>
        <begin position="220"/>
        <end position="323"/>
    </location>
</feature>
<feature type="compositionally biased region" description="Polar residues" evidence="1">
    <location>
        <begin position="264"/>
        <end position="277"/>
    </location>
</feature>
<organism evidence="3 4">
    <name type="scientific">Candidatus Berkelbacteria bacterium Licking1014_7</name>
    <dbReference type="NCBI Taxonomy" id="2017147"/>
    <lineage>
        <taxon>Bacteria</taxon>
        <taxon>Candidatus Berkelbacteria</taxon>
    </lineage>
</organism>
<dbReference type="Proteomes" id="UP000315689">
    <property type="component" value="Unassembled WGS sequence"/>
</dbReference>
<feature type="compositionally biased region" description="Polar residues" evidence="1">
    <location>
        <begin position="283"/>
        <end position="307"/>
    </location>
</feature>
<evidence type="ECO:0000313" key="3">
    <source>
        <dbReference type="EMBL" id="TSC93508.1"/>
    </source>
</evidence>